<feature type="transmembrane region" description="Helical" evidence="1">
    <location>
        <begin position="6"/>
        <end position="24"/>
    </location>
</feature>
<dbReference type="EMBL" id="JBHTLM010000007">
    <property type="protein sequence ID" value="MFD1176924.1"/>
    <property type="molecule type" value="Genomic_DNA"/>
</dbReference>
<evidence type="ECO:0000256" key="1">
    <source>
        <dbReference type="SAM" id="Phobius"/>
    </source>
</evidence>
<keyword evidence="1" id="KW-0472">Membrane</keyword>
<sequence length="57" mass="6595">MGDFLIAFFSVMLLGVVIFVKLWWDEGANMRLKFWLWYFGIFFVAALVAGTCYTFAA</sequence>
<keyword evidence="1" id="KW-0812">Transmembrane</keyword>
<evidence type="ECO:0000313" key="3">
    <source>
        <dbReference type="Proteomes" id="UP001597262"/>
    </source>
</evidence>
<dbReference type="Proteomes" id="UP001597262">
    <property type="component" value="Unassembled WGS sequence"/>
</dbReference>
<proteinExistence type="predicted"/>
<dbReference type="RefSeq" id="WP_379319374.1">
    <property type="nucleotide sequence ID" value="NZ_JBHTLM010000007.1"/>
</dbReference>
<protein>
    <submittedName>
        <fullName evidence="2">Uncharacterized protein</fullName>
    </submittedName>
</protein>
<keyword evidence="1" id="KW-1133">Transmembrane helix</keyword>
<organism evidence="2 3">
    <name type="scientific">Paenibacillus puldeungensis</name>
    <dbReference type="NCBI Taxonomy" id="696536"/>
    <lineage>
        <taxon>Bacteria</taxon>
        <taxon>Bacillati</taxon>
        <taxon>Bacillota</taxon>
        <taxon>Bacilli</taxon>
        <taxon>Bacillales</taxon>
        <taxon>Paenibacillaceae</taxon>
        <taxon>Paenibacillus</taxon>
    </lineage>
</organism>
<evidence type="ECO:0000313" key="2">
    <source>
        <dbReference type="EMBL" id="MFD1176924.1"/>
    </source>
</evidence>
<gene>
    <name evidence="2" type="ORF">ACFQ3W_11515</name>
</gene>
<reference evidence="3" key="1">
    <citation type="journal article" date="2019" name="Int. J. Syst. Evol. Microbiol.">
        <title>The Global Catalogue of Microorganisms (GCM) 10K type strain sequencing project: providing services to taxonomists for standard genome sequencing and annotation.</title>
        <authorList>
            <consortium name="The Broad Institute Genomics Platform"/>
            <consortium name="The Broad Institute Genome Sequencing Center for Infectious Disease"/>
            <person name="Wu L."/>
            <person name="Ma J."/>
        </authorList>
    </citation>
    <scope>NUCLEOTIDE SEQUENCE [LARGE SCALE GENOMIC DNA]</scope>
    <source>
        <strain evidence="3">CCUG 59189</strain>
    </source>
</reference>
<name>A0ABW3RXJ3_9BACL</name>
<feature type="transmembrane region" description="Helical" evidence="1">
    <location>
        <begin position="36"/>
        <end position="56"/>
    </location>
</feature>
<keyword evidence="3" id="KW-1185">Reference proteome</keyword>
<accession>A0ABW3RXJ3</accession>
<comment type="caution">
    <text evidence="2">The sequence shown here is derived from an EMBL/GenBank/DDBJ whole genome shotgun (WGS) entry which is preliminary data.</text>
</comment>